<keyword evidence="3" id="KW-1185">Reference proteome</keyword>
<evidence type="ECO:0000256" key="1">
    <source>
        <dbReference type="ARBA" id="ARBA00006484"/>
    </source>
</evidence>
<dbReference type="AlphaFoldDB" id="A0A172TSL5"/>
<dbReference type="Proteomes" id="UP000077177">
    <property type="component" value="Chromosome"/>
</dbReference>
<dbReference type="STRING" id="1492898.SY85_05735"/>
<dbReference type="InterPro" id="IPR002347">
    <property type="entry name" value="SDR_fam"/>
</dbReference>
<accession>A0A172TSL5</accession>
<dbReference type="PATRIC" id="fig|1492898.3.peg.1245"/>
<reference evidence="2 3" key="2">
    <citation type="journal article" date="2016" name="Int. J. Syst. Evol. Microbiol.">
        <title>Flavisolibacter tropicus sp. nov., isolated from tropical soil.</title>
        <authorList>
            <person name="Lee J.J."/>
            <person name="Kang M.S."/>
            <person name="Kim G.S."/>
            <person name="Lee C.S."/>
            <person name="Lim S."/>
            <person name="Lee J."/>
            <person name="Roh S.H."/>
            <person name="Kang H."/>
            <person name="Ha J.M."/>
            <person name="Bae S."/>
            <person name="Jung H.Y."/>
            <person name="Kim M.K."/>
        </authorList>
    </citation>
    <scope>NUCLEOTIDE SEQUENCE [LARGE SCALE GENOMIC DNA]</scope>
    <source>
        <strain evidence="2 3">LCS9</strain>
    </source>
</reference>
<protein>
    <submittedName>
        <fullName evidence="2">Short-chain dehydrogenase</fullName>
    </submittedName>
</protein>
<gene>
    <name evidence="2" type="ORF">SY85_05735</name>
</gene>
<sequence length="261" mass="27364">MNLSLEGKHAVICGSTQGIGLAIAEELASMGAHCTLVARNKETLETNVKLLDNSLQQVHSYKVADFSETEQVRAAIEAIVGEHPVHILINNTGGPAAGPIIEAEEQAFFNAFQQHLICNHILTKAVVPGMKDAGYGRIINIISTSVKIPLNNLGVSNTIRGAVASWAKTMANELGEFNITVNSVLPGYTETARLKSLVHNLANKAGTSEEQVAGEIAKGIPMKRFGTAAEIAAVAAFLASPAASYVNGVSIPVDGGRTGTI</sequence>
<dbReference type="Pfam" id="PF13561">
    <property type="entry name" value="adh_short_C2"/>
    <property type="match status" value="1"/>
</dbReference>
<comment type="similarity">
    <text evidence="1">Belongs to the short-chain dehydrogenases/reductases (SDR) family.</text>
</comment>
<name>A0A172TSL5_9BACT</name>
<dbReference type="InterPro" id="IPR050259">
    <property type="entry name" value="SDR"/>
</dbReference>
<organism evidence="2 3">
    <name type="scientific">Flavisolibacter tropicus</name>
    <dbReference type="NCBI Taxonomy" id="1492898"/>
    <lineage>
        <taxon>Bacteria</taxon>
        <taxon>Pseudomonadati</taxon>
        <taxon>Bacteroidota</taxon>
        <taxon>Chitinophagia</taxon>
        <taxon>Chitinophagales</taxon>
        <taxon>Chitinophagaceae</taxon>
        <taxon>Flavisolibacter</taxon>
    </lineage>
</organism>
<dbReference type="KEGG" id="fla:SY85_05735"/>
<reference evidence="3" key="1">
    <citation type="submission" date="2015-01" db="EMBL/GenBank/DDBJ databases">
        <title>Flavisolibacter sp./LCS9/ whole genome sequencing.</title>
        <authorList>
            <person name="Kim M.K."/>
            <person name="Srinivasan S."/>
            <person name="Lee J.-J."/>
        </authorList>
    </citation>
    <scope>NUCLEOTIDE SEQUENCE [LARGE SCALE GENOMIC DNA]</scope>
    <source>
        <strain evidence="3">LCS9</strain>
    </source>
</reference>
<dbReference type="PANTHER" id="PTHR42879">
    <property type="entry name" value="3-OXOACYL-(ACYL-CARRIER-PROTEIN) REDUCTASE"/>
    <property type="match status" value="1"/>
</dbReference>
<dbReference type="PANTHER" id="PTHR42879:SF6">
    <property type="entry name" value="NADPH-DEPENDENT REDUCTASE BACG"/>
    <property type="match status" value="1"/>
</dbReference>
<evidence type="ECO:0000313" key="2">
    <source>
        <dbReference type="EMBL" id="ANE50071.1"/>
    </source>
</evidence>
<dbReference type="PRINTS" id="PR00081">
    <property type="entry name" value="GDHRDH"/>
</dbReference>
<dbReference type="Gene3D" id="3.40.50.720">
    <property type="entry name" value="NAD(P)-binding Rossmann-like Domain"/>
    <property type="match status" value="1"/>
</dbReference>
<evidence type="ECO:0000313" key="3">
    <source>
        <dbReference type="Proteomes" id="UP000077177"/>
    </source>
</evidence>
<proteinExistence type="inferred from homology"/>
<dbReference type="SUPFAM" id="SSF51735">
    <property type="entry name" value="NAD(P)-binding Rossmann-fold domains"/>
    <property type="match status" value="1"/>
</dbReference>
<dbReference type="OrthoDB" id="9804774at2"/>
<dbReference type="EMBL" id="CP011390">
    <property type="protein sequence ID" value="ANE50071.1"/>
    <property type="molecule type" value="Genomic_DNA"/>
</dbReference>
<dbReference type="RefSeq" id="WP_066402350.1">
    <property type="nucleotide sequence ID" value="NZ_CP011390.1"/>
</dbReference>
<dbReference type="InterPro" id="IPR036291">
    <property type="entry name" value="NAD(P)-bd_dom_sf"/>
</dbReference>